<dbReference type="Pfam" id="PF04361">
    <property type="entry name" value="DUF494"/>
    <property type="match status" value="1"/>
</dbReference>
<name>A0A538SJG2_UNCEI</name>
<dbReference type="EMBL" id="VBOT01000069">
    <property type="protein sequence ID" value="TMQ51511.1"/>
    <property type="molecule type" value="Genomic_DNA"/>
</dbReference>
<reference evidence="1 2" key="1">
    <citation type="journal article" date="2019" name="Nat. Microbiol.">
        <title>Mediterranean grassland soil C-N compound turnover is dependent on rainfall and depth, and is mediated by genomically divergent microorganisms.</title>
        <authorList>
            <person name="Diamond S."/>
            <person name="Andeer P.F."/>
            <person name="Li Z."/>
            <person name="Crits-Christoph A."/>
            <person name="Burstein D."/>
            <person name="Anantharaman K."/>
            <person name="Lane K.R."/>
            <person name="Thomas B.C."/>
            <person name="Pan C."/>
            <person name="Northen T.R."/>
            <person name="Banfield J.F."/>
        </authorList>
    </citation>
    <scope>NUCLEOTIDE SEQUENCE [LARGE SCALE GENOMIC DNA]</scope>
    <source>
        <strain evidence="1">WS_3</strain>
    </source>
</reference>
<proteinExistence type="predicted"/>
<protein>
    <submittedName>
        <fullName evidence="1">DUF494 domain-containing protein</fullName>
    </submittedName>
</protein>
<sequence>MTDERLNLGVARLLGLLSDRLESFLEGDDTALETLGESIEQADFTAEEVQAAILVLGSLARTASPAAPAVLRAPGEQAHRILSAEERESLSTEAWGYLIDLRRRGSLSAEDFERTLDLLSGCGVRPVSVDLARDVATRVALKVDDPGEGLEARHGEFDLAH</sequence>
<gene>
    <name evidence="1" type="ORF">E6K73_05540</name>
</gene>
<evidence type="ECO:0000313" key="2">
    <source>
        <dbReference type="Proteomes" id="UP000320184"/>
    </source>
</evidence>
<evidence type="ECO:0000313" key="1">
    <source>
        <dbReference type="EMBL" id="TMQ51511.1"/>
    </source>
</evidence>
<dbReference type="InterPro" id="IPR007456">
    <property type="entry name" value="Smg"/>
</dbReference>
<accession>A0A538SJG2</accession>
<dbReference type="AlphaFoldDB" id="A0A538SJG2"/>
<organism evidence="1 2">
    <name type="scientific">Eiseniibacteriota bacterium</name>
    <dbReference type="NCBI Taxonomy" id="2212470"/>
    <lineage>
        <taxon>Bacteria</taxon>
        <taxon>Candidatus Eiseniibacteriota</taxon>
    </lineage>
</organism>
<comment type="caution">
    <text evidence="1">The sequence shown here is derived from an EMBL/GenBank/DDBJ whole genome shotgun (WGS) entry which is preliminary data.</text>
</comment>
<dbReference type="Proteomes" id="UP000320184">
    <property type="component" value="Unassembled WGS sequence"/>
</dbReference>